<sequence length="68" mass="7368">MALTREPMAARVIRTAHLSALSALSRNPFGSERYAAAHRHGSPIVVLQTGLNGVNELARKFVARRSDA</sequence>
<evidence type="ECO:0000313" key="1">
    <source>
        <dbReference type="EMBL" id="PXW96471.1"/>
    </source>
</evidence>
<dbReference type="Proteomes" id="UP000247781">
    <property type="component" value="Unassembled WGS sequence"/>
</dbReference>
<reference evidence="1 2" key="2">
    <citation type="submission" date="2018-06" db="EMBL/GenBank/DDBJ databases">
        <title>Sequencing of bacterial isolates from soil warming experiment in Harvard Forest, Massachusetts, USA.</title>
        <authorList>
            <person name="Deangelis K.PhD."/>
        </authorList>
    </citation>
    <scope>NUCLEOTIDE SEQUENCE [LARGE SCALE GENOMIC DNA]</scope>
    <source>
        <strain evidence="1 2">GAS496</strain>
    </source>
</reference>
<organism evidence="1 2">
    <name type="scientific">Mycolicibacterium moriokaense</name>
    <dbReference type="NCBI Taxonomy" id="39691"/>
    <lineage>
        <taxon>Bacteria</taxon>
        <taxon>Bacillati</taxon>
        <taxon>Actinomycetota</taxon>
        <taxon>Actinomycetes</taxon>
        <taxon>Mycobacteriales</taxon>
        <taxon>Mycobacteriaceae</taxon>
        <taxon>Mycolicibacterium</taxon>
    </lineage>
</organism>
<keyword evidence="2" id="KW-1185">Reference proteome</keyword>
<dbReference type="AlphaFoldDB" id="A0A318HBK6"/>
<reference evidence="2" key="1">
    <citation type="submission" date="2018-05" db="EMBL/GenBank/DDBJ databases">
        <authorList>
            <person name="Deangelis K."/>
            <person name="Huntemann M."/>
            <person name="Clum A."/>
            <person name="Pillay M."/>
            <person name="Palaniappan K."/>
            <person name="Varghese N."/>
            <person name="Mikhailova N."/>
            <person name="Stamatis D."/>
            <person name="Reddy T."/>
            <person name="Daum C."/>
            <person name="Shapiro N."/>
            <person name="Ivanova N."/>
            <person name="Kyrpides N."/>
            <person name="Woyke T."/>
        </authorList>
    </citation>
    <scope>NUCLEOTIDE SEQUENCE [LARGE SCALE GENOMIC DNA]</scope>
    <source>
        <strain evidence="2">GAS496</strain>
    </source>
</reference>
<evidence type="ECO:0000313" key="2">
    <source>
        <dbReference type="Proteomes" id="UP000247781"/>
    </source>
</evidence>
<gene>
    <name evidence="1" type="ORF">C8E89_1522</name>
</gene>
<accession>A0A318HBK6</accession>
<name>A0A318HBK6_9MYCO</name>
<proteinExistence type="predicted"/>
<protein>
    <submittedName>
        <fullName evidence="1">Uncharacterized protein</fullName>
    </submittedName>
</protein>
<comment type="caution">
    <text evidence="1">The sequence shown here is derived from an EMBL/GenBank/DDBJ whole genome shotgun (WGS) entry which is preliminary data.</text>
</comment>
<dbReference type="EMBL" id="QJJU01000052">
    <property type="protein sequence ID" value="PXW96471.1"/>
    <property type="molecule type" value="Genomic_DNA"/>
</dbReference>
<dbReference type="RefSeq" id="WP_110320279.1">
    <property type="nucleotide sequence ID" value="NZ_QJJU01000052.1"/>
</dbReference>